<feature type="compositionally biased region" description="Pro residues" evidence="1">
    <location>
        <begin position="109"/>
        <end position="121"/>
    </location>
</feature>
<dbReference type="Proteomes" id="UP000608522">
    <property type="component" value="Unassembled WGS sequence"/>
</dbReference>
<feature type="region of interest" description="Disordered" evidence="1">
    <location>
        <begin position="73"/>
        <end position="132"/>
    </location>
</feature>
<evidence type="ECO:0000313" key="3">
    <source>
        <dbReference type="Proteomes" id="UP000608522"/>
    </source>
</evidence>
<sequence length="132" mass="14721">MSVYGAESGRRLPTALNRLAEVYSITNSAAPAEMPARPPAAQGRPRMTVPEALATDDDESEVVTDFATGYFARRDQEQRHREREASYLAQQEEPEHGPRKVAPIGYLIPEPPPPPPPPQPRPQAYQRLIQPR</sequence>
<comment type="caution">
    <text evidence="2">The sequence shown here is derived from an EMBL/GenBank/DDBJ whole genome shotgun (WGS) entry which is preliminary data.</text>
</comment>
<feature type="compositionally biased region" description="Basic and acidic residues" evidence="1">
    <location>
        <begin position="73"/>
        <end position="85"/>
    </location>
</feature>
<protein>
    <submittedName>
        <fullName evidence="2">Uncharacterized protein</fullName>
    </submittedName>
</protein>
<proteinExistence type="predicted"/>
<name>A0ABQ3T2Y7_9ACTN</name>
<reference evidence="3" key="1">
    <citation type="submission" date="2023-07" db="EMBL/GenBank/DDBJ databases">
        <title>Whole genome shotgun sequence of Streptomyces spororaveus NBRC 15456.</title>
        <authorList>
            <person name="Komaki H."/>
            <person name="Tamura T."/>
        </authorList>
    </citation>
    <scope>NUCLEOTIDE SEQUENCE [LARGE SCALE GENOMIC DNA]</scope>
    <source>
        <strain evidence="3">NBRC 15456</strain>
    </source>
</reference>
<accession>A0ABQ3T2Y7</accession>
<evidence type="ECO:0000256" key="1">
    <source>
        <dbReference type="SAM" id="MobiDB-lite"/>
    </source>
</evidence>
<dbReference type="EMBL" id="BNED01000003">
    <property type="protein sequence ID" value="GHI74750.1"/>
    <property type="molecule type" value="Genomic_DNA"/>
</dbReference>
<organism evidence="2 3">
    <name type="scientific">Streptomyces spororaveus</name>
    <dbReference type="NCBI Taxonomy" id="284039"/>
    <lineage>
        <taxon>Bacteria</taxon>
        <taxon>Bacillati</taxon>
        <taxon>Actinomycetota</taxon>
        <taxon>Actinomycetes</taxon>
        <taxon>Kitasatosporales</taxon>
        <taxon>Streptomycetaceae</taxon>
        <taxon>Streptomyces</taxon>
    </lineage>
</organism>
<evidence type="ECO:0000313" key="2">
    <source>
        <dbReference type="EMBL" id="GHI74750.1"/>
    </source>
</evidence>
<keyword evidence="3" id="KW-1185">Reference proteome</keyword>
<gene>
    <name evidence="2" type="ORF">Sspor_03110</name>
</gene>